<dbReference type="EMBL" id="CP002547">
    <property type="protein sequence ID" value="ADY56392.1"/>
    <property type="molecule type" value="Genomic_DNA"/>
</dbReference>
<evidence type="ECO:0008006" key="3">
    <source>
        <dbReference type="Google" id="ProtNLM"/>
    </source>
</evidence>
<name>F0T248_SYNGF</name>
<dbReference type="eggNOG" id="COG1937">
    <property type="taxonomic scope" value="Bacteria"/>
</dbReference>
<dbReference type="PANTHER" id="PTHR33677:SF3">
    <property type="entry name" value="COPPER-SENSING TRANSCRIPTIONAL REPRESSOR RICR"/>
    <property type="match status" value="1"/>
</dbReference>
<evidence type="ECO:0000313" key="1">
    <source>
        <dbReference type="EMBL" id="ADY56392.1"/>
    </source>
</evidence>
<organism evidence="1 2">
    <name type="scientific">Syntrophobotulus glycolicus (strain DSM 8271 / FlGlyR)</name>
    <dbReference type="NCBI Taxonomy" id="645991"/>
    <lineage>
        <taxon>Bacteria</taxon>
        <taxon>Bacillati</taxon>
        <taxon>Bacillota</taxon>
        <taxon>Clostridia</taxon>
        <taxon>Eubacteriales</taxon>
        <taxon>Desulfitobacteriaceae</taxon>
        <taxon>Syntrophobotulus</taxon>
    </lineage>
</organism>
<dbReference type="GO" id="GO:0045892">
    <property type="term" value="P:negative regulation of DNA-templated transcription"/>
    <property type="evidence" value="ECO:0007669"/>
    <property type="project" value="UniProtKB-ARBA"/>
</dbReference>
<sequence>MNEEKMNNNRSNQDSDQELTREDVFKRLRRIEGQVKGLQRMLTEDKPCSEVLVQVAAVKAAMNKVGILIFQTHSKQCLENVLNGEKEKEIDNLMDLLNRFIK</sequence>
<reference evidence="2" key="2">
    <citation type="submission" date="2011-02" db="EMBL/GenBank/DDBJ databases">
        <title>The complete genome of Syntrophobotulus glycolicus DSM 8271.</title>
        <authorList>
            <person name="Lucas S."/>
            <person name="Copeland A."/>
            <person name="Lapidus A."/>
            <person name="Bruce D."/>
            <person name="Goodwin L."/>
            <person name="Pitluck S."/>
            <person name="Kyrpides N."/>
            <person name="Mavromatis K."/>
            <person name="Pagani I."/>
            <person name="Ivanova N."/>
            <person name="Mikhailova N."/>
            <person name="Chertkov O."/>
            <person name="Held B."/>
            <person name="Detter J.C."/>
            <person name="Tapia R."/>
            <person name="Han C."/>
            <person name="Land M."/>
            <person name="Hauser L."/>
            <person name="Markowitz V."/>
            <person name="Cheng J.-F."/>
            <person name="Hugenholtz P."/>
            <person name="Woyke T."/>
            <person name="Wu D."/>
            <person name="Spring S."/>
            <person name="Schroeder M."/>
            <person name="Brambilla E."/>
            <person name="Klenk H.-P."/>
            <person name="Eisen J.A."/>
        </authorList>
    </citation>
    <scope>NUCLEOTIDE SEQUENCE [LARGE SCALE GENOMIC DNA]</scope>
    <source>
        <strain evidence="2">DSM 8271 / FlGlyR</strain>
    </source>
</reference>
<dbReference type="InterPro" id="IPR003735">
    <property type="entry name" value="Metal_Tscrpt_repr"/>
</dbReference>
<dbReference type="RefSeq" id="WP_013625259.1">
    <property type="nucleotide sequence ID" value="NC_015172.1"/>
</dbReference>
<proteinExistence type="predicted"/>
<dbReference type="GO" id="GO:0003677">
    <property type="term" value="F:DNA binding"/>
    <property type="evidence" value="ECO:0007669"/>
    <property type="project" value="InterPro"/>
</dbReference>
<accession>F0T248</accession>
<dbReference type="CDD" id="cd10148">
    <property type="entry name" value="CsoR-like_DUF156"/>
    <property type="match status" value="1"/>
</dbReference>
<dbReference type="Pfam" id="PF02583">
    <property type="entry name" value="Trns_repr_metal"/>
    <property type="match status" value="1"/>
</dbReference>
<gene>
    <name evidence="1" type="ordered locus">Sgly_2101</name>
</gene>
<protein>
    <recommendedName>
        <fullName evidence="3">Copper-sensing transcriptional repressor CsoR</fullName>
    </recommendedName>
</protein>
<dbReference type="Proteomes" id="UP000007488">
    <property type="component" value="Chromosome"/>
</dbReference>
<dbReference type="KEGG" id="sgy:Sgly_2101"/>
<dbReference type="HOGENOM" id="CLU_130332_1_1_9"/>
<dbReference type="InterPro" id="IPR038390">
    <property type="entry name" value="Metal_Tscrpt_repr_sf"/>
</dbReference>
<dbReference type="AlphaFoldDB" id="F0T248"/>
<reference evidence="1 2" key="1">
    <citation type="journal article" date="2011" name="Stand. Genomic Sci.">
        <title>Complete genome sequence of Syntrophobotulus glycolicus type strain (FlGlyR).</title>
        <authorList>
            <person name="Han C."/>
            <person name="Mwirichia R."/>
            <person name="Chertkov O."/>
            <person name="Held B."/>
            <person name="Lapidus A."/>
            <person name="Nolan M."/>
            <person name="Lucas S."/>
            <person name="Hammon N."/>
            <person name="Deshpande S."/>
            <person name="Cheng J.F."/>
            <person name="Tapia R."/>
            <person name="Goodwin L."/>
            <person name="Pitluck S."/>
            <person name="Huntemann M."/>
            <person name="Liolios K."/>
            <person name="Ivanova N."/>
            <person name="Pagani I."/>
            <person name="Mavromatis K."/>
            <person name="Ovchinikova G."/>
            <person name="Pati A."/>
            <person name="Chen A."/>
            <person name="Palaniappan K."/>
            <person name="Land M."/>
            <person name="Hauser L."/>
            <person name="Brambilla E.M."/>
            <person name="Rohde M."/>
            <person name="Spring S."/>
            <person name="Sikorski J."/>
            <person name="Goker M."/>
            <person name="Woyke T."/>
            <person name="Bristow J."/>
            <person name="Eisen J.A."/>
            <person name="Markowitz V."/>
            <person name="Hugenholtz P."/>
            <person name="Kyrpides N.C."/>
            <person name="Klenk H.P."/>
            <person name="Detter J.C."/>
        </authorList>
    </citation>
    <scope>NUCLEOTIDE SEQUENCE [LARGE SCALE GENOMIC DNA]</scope>
    <source>
        <strain evidence="2">DSM 8271 / FlGlyR</strain>
    </source>
</reference>
<dbReference type="PANTHER" id="PTHR33677">
    <property type="entry name" value="TRANSCRIPTIONAL REPRESSOR FRMR-RELATED"/>
    <property type="match status" value="1"/>
</dbReference>
<keyword evidence="2" id="KW-1185">Reference proteome</keyword>
<dbReference type="GO" id="GO:0046872">
    <property type="term" value="F:metal ion binding"/>
    <property type="evidence" value="ECO:0007669"/>
    <property type="project" value="InterPro"/>
</dbReference>
<evidence type="ECO:0000313" key="2">
    <source>
        <dbReference type="Proteomes" id="UP000007488"/>
    </source>
</evidence>
<dbReference type="STRING" id="645991.Sgly_2101"/>
<dbReference type="Gene3D" id="1.20.58.1000">
    <property type="entry name" value="Metal-sensitive repressor, helix protomer"/>
    <property type="match status" value="1"/>
</dbReference>